<protein>
    <submittedName>
        <fullName evidence="1">Uncharacterized protein</fullName>
    </submittedName>
</protein>
<sequence>MKAVRTHVGRCDTCGEPAAFAQLLSGGRRFLYCEEHAPLLVKRQALATDKGKEETKK</sequence>
<organism evidence="1 2">
    <name type="scientific">Ktedonospora formicarum</name>
    <dbReference type="NCBI Taxonomy" id="2778364"/>
    <lineage>
        <taxon>Bacteria</taxon>
        <taxon>Bacillati</taxon>
        <taxon>Chloroflexota</taxon>
        <taxon>Ktedonobacteria</taxon>
        <taxon>Ktedonobacterales</taxon>
        <taxon>Ktedonobacteraceae</taxon>
        <taxon>Ktedonospora</taxon>
    </lineage>
</organism>
<dbReference type="AlphaFoldDB" id="A0A8J3HW04"/>
<reference evidence="1" key="1">
    <citation type="submission" date="2020-10" db="EMBL/GenBank/DDBJ databases">
        <title>Taxonomic study of unclassified bacteria belonging to the class Ktedonobacteria.</title>
        <authorList>
            <person name="Yabe S."/>
            <person name="Wang C.M."/>
            <person name="Zheng Y."/>
            <person name="Sakai Y."/>
            <person name="Cavaletti L."/>
            <person name="Monciardini P."/>
            <person name="Donadio S."/>
        </authorList>
    </citation>
    <scope>NUCLEOTIDE SEQUENCE</scope>
    <source>
        <strain evidence="1">SOSP1-1</strain>
    </source>
</reference>
<evidence type="ECO:0000313" key="1">
    <source>
        <dbReference type="EMBL" id="GHO44789.1"/>
    </source>
</evidence>
<name>A0A8J3HW04_9CHLR</name>
<proteinExistence type="predicted"/>
<keyword evidence="2" id="KW-1185">Reference proteome</keyword>
<dbReference type="Proteomes" id="UP000612362">
    <property type="component" value="Unassembled WGS sequence"/>
</dbReference>
<gene>
    <name evidence="1" type="ORF">KSX_29520</name>
</gene>
<evidence type="ECO:0000313" key="2">
    <source>
        <dbReference type="Proteomes" id="UP000612362"/>
    </source>
</evidence>
<accession>A0A8J3HW04</accession>
<comment type="caution">
    <text evidence="1">The sequence shown here is derived from an EMBL/GenBank/DDBJ whole genome shotgun (WGS) entry which is preliminary data.</text>
</comment>
<dbReference type="RefSeq" id="WP_220194160.1">
    <property type="nucleotide sequence ID" value="NZ_BNJF01000001.1"/>
</dbReference>
<dbReference type="EMBL" id="BNJF01000001">
    <property type="protein sequence ID" value="GHO44789.1"/>
    <property type="molecule type" value="Genomic_DNA"/>
</dbReference>